<reference evidence="1" key="1">
    <citation type="submission" date="2025-08" db="UniProtKB">
        <authorList>
            <consortium name="Ensembl"/>
        </authorList>
    </citation>
    <scope>IDENTIFICATION</scope>
</reference>
<protein>
    <submittedName>
        <fullName evidence="1">Uncharacterized protein</fullName>
    </submittedName>
</protein>
<accession>A0A8C6GTQ1</accession>
<evidence type="ECO:0000313" key="1">
    <source>
        <dbReference type="Ensembl" id="ENSMSIP00000011062.1"/>
    </source>
</evidence>
<dbReference type="AlphaFoldDB" id="A0A8C6GTQ1"/>
<dbReference type="Ensembl" id="ENSMSIT00000014030.1">
    <property type="protein sequence ID" value="ENSMSIP00000011062.1"/>
    <property type="gene ID" value="ENSMSIG00000009669.1"/>
</dbReference>
<reference evidence="1" key="2">
    <citation type="submission" date="2025-09" db="UniProtKB">
        <authorList>
            <consortium name="Ensembl"/>
        </authorList>
    </citation>
    <scope>IDENTIFICATION</scope>
</reference>
<organism evidence="1 2">
    <name type="scientific">Mus spicilegus</name>
    <name type="common">Mound-building mouse</name>
    <dbReference type="NCBI Taxonomy" id="10103"/>
    <lineage>
        <taxon>Eukaryota</taxon>
        <taxon>Metazoa</taxon>
        <taxon>Chordata</taxon>
        <taxon>Craniata</taxon>
        <taxon>Vertebrata</taxon>
        <taxon>Euteleostomi</taxon>
        <taxon>Mammalia</taxon>
        <taxon>Eutheria</taxon>
        <taxon>Euarchontoglires</taxon>
        <taxon>Glires</taxon>
        <taxon>Rodentia</taxon>
        <taxon>Myomorpha</taxon>
        <taxon>Muroidea</taxon>
        <taxon>Muridae</taxon>
        <taxon>Murinae</taxon>
        <taxon>Mus</taxon>
        <taxon>Mus</taxon>
    </lineage>
</organism>
<sequence length="178" mass="19143">MKDEVALLATVTLVGVLLQGDLCTKGFPRVAAAHLWPSRVRARLPSPGKLQRVLSTVPRHTLGRRHLLPRRSRSPVRTVLPVRAPPLFPGIRALSAAQADSPIRERARTLAAGGDGCTGLASPLPPRHATDCALQMAPDAPADSLRRRPSESAELEIFEQNPGVLAPESQFLIKVPTT</sequence>
<proteinExistence type="predicted"/>
<evidence type="ECO:0000313" key="2">
    <source>
        <dbReference type="Proteomes" id="UP000694415"/>
    </source>
</evidence>
<dbReference type="Proteomes" id="UP000694415">
    <property type="component" value="Unplaced"/>
</dbReference>
<dbReference type="GeneTree" id="ENSGT00900000143680"/>
<name>A0A8C6GTQ1_MUSSI</name>
<keyword evidence="2" id="KW-1185">Reference proteome</keyword>